<dbReference type="EMBL" id="JJPH01000063">
    <property type="protein sequence ID" value="KKG52730.1"/>
    <property type="molecule type" value="Genomic_DNA"/>
</dbReference>
<dbReference type="Proteomes" id="UP000034040">
    <property type="component" value="Unassembled WGS sequence"/>
</dbReference>
<dbReference type="Proteomes" id="UP000034921">
    <property type="component" value="Unassembled WGS sequence"/>
</dbReference>
<evidence type="ECO:0000313" key="19">
    <source>
        <dbReference type="EMBL" id="KKG70461.1"/>
    </source>
</evidence>
<evidence type="ECO:0000313" key="38">
    <source>
        <dbReference type="EMBL" id="KKH40304.1"/>
    </source>
</evidence>
<evidence type="ECO:0000313" key="109">
    <source>
        <dbReference type="Proteomes" id="UP000034925"/>
    </source>
</evidence>
<dbReference type="EMBL" id="JJQE01000084">
    <property type="protein sequence ID" value="KKH28763.1"/>
    <property type="molecule type" value="Genomic_DNA"/>
</dbReference>
<evidence type="ECO:0000313" key="103">
    <source>
        <dbReference type="Proteomes" id="UP000034758"/>
    </source>
</evidence>
<evidence type="ECO:0000313" key="96">
    <source>
        <dbReference type="Proteomes" id="UP000034597"/>
    </source>
</evidence>
<evidence type="ECO:0000313" key="84">
    <source>
        <dbReference type="Proteomes" id="UP000034298"/>
    </source>
</evidence>
<evidence type="ECO:0000313" key="99">
    <source>
        <dbReference type="Proteomes" id="UP000034668"/>
    </source>
</evidence>
<dbReference type="Proteomes" id="UP000034074">
    <property type="component" value="Unassembled WGS sequence"/>
</dbReference>
<evidence type="ECO:0000313" key="97">
    <source>
        <dbReference type="Proteomes" id="UP000034657"/>
    </source>
</evidence>
<dbReference type="Proteomes" id="UP000033835">
    <property type="component" value="Unassembled WGS sequence"/>
</dbReference>
<dbReference type="Proteomes" id="UP000034657">
    <property type="component" value="Unassembled WGS sequence"/>
</dbReference>
<evidence type="ECO:0000313" key="86">
    <source>
        <dbReference type="Proteomes" id="UP000034387"/>
    </source>
</evidence>
<evidence type="ECO:0000313" key="89">
    <source>
        <dbReference type="Proteomes" id="UP000034424"/>
    </source>
</evidence>
<dbReference type="Proteomes" id="UP000034253">
    <property type="component" value="Unassembled WGS sequence"/>
</dbReference>
<dbReference type="EMBL" id="JJPA01000092">
    <property type="protein sequence ID" value="KKG34411.1"/>
    <property type="molecule type" value="Genomic_DNA"/>
</dbReference>
<evidence type="ECO:0000313" key="108">
    <source>
        <dbReference type="Proteomes" id="UP000034921"/>
    </source>
</evidence>
<dbReference type="EMBL" id="JJQP01000069">
    <property type="protein sequence ID" value="KKH69044.1"/>
    <property type="molecule type" value="Genomic_DNA"/>
</dbReference>
<evidence type="ECO:0000313" key="45">
    <source>
        <dbReference type="EMBL" id="KKH59556.1"/>
    </source>
</evidence>
<evidence type="ECO:0000313" key="21">
    <source>
        <dbReference type="EMBL" id="KKG79899.1"/>
    </source>
</evidence>
<keyword evidence="1" id="KW-0472">Membrane</keyword>
<dbReference type="EMBL" id="JJPY01000103">
    <property type="protein sequence ID" value="KKH06312.1"/>
    <property type="molecule type" value="Genomic_DNA"/>
</dbReference>
<evidence type="ECO:0000313" key="91">
    <source>
        <dbReference type="Proteomes" id="UP000034468"/>
    </source>
</evidence>
<evidence type="ECO:0000313" key="58">
    <source>
        <dbReference type="EMBL" id="QCR17228.1"/>
    </source>
</evidence>
<evidence type="ECO:0000313" key="78">
    <source>
        <dbReference type="Proteomes" id="UP000034227"/>
    </source>
</evidence>
<reference evidence="59 60" key="1">
    <citation type="journal article" date="2015" name="ISME J.">
        <title>Genomic and phenotypic differentiation among Methanosarcina mazei populations from Columbia River sediment.</title>
        <authorList>
            <person name="Youngblut N.D."/>
            <person name="Wirth J.S."/>
            <person name="Henriksen J.R."/>
            <person name="Smith M."/>
            <person name="Simon H."/>
            <person name="Metcalf W.W."/>
            <person name="Whitaker R.J."/>
        </authorList>
    </citation>
    <scope>NUCLEOTIDE SEQUENCE [LARGE SCALE GENOMIC DNA]</scope>
    <source>
        <strain evidence="32 71">1.F.A.1A.3</strain>
        <strain evidence="33 102">1.F.A.1B.3</strain>
        <strain evidence="34 66">1.F.A.1B.4</strain>
        <strain evidence="36 78">1.F.A.2.8</strain>
        <strain evidence="35 108">1.F.M.0.5</strain>
        <strain evidence="37 85">1.H.A.0.1</strain>
        <strain evidence="39 103">1.H.A.1A.1</strain>
        <strain evidence="40 68">1.H.A.1A.3</strain>
        <strain evidence="38 100">1.H.A.1A.4</strain>
        <strain evidence="42 61">1.H.A.1A.6</strain>
        <strain evidence="41 82">1.H.A.2.1</strain>
        <strain evidence="43 79">1.H.A.2.3</strain>
        <strain evidence="45 90">1.H.A.2.6</strain>
        <strain evidence="44 101">1.H.A.2.7</strain>
        <strain evidence="47">1.H.A.2.8</strain>
        <strain evidence="46 65">1.H.M.0.1</strain>
        <strain evidence="48 109">1.H.M.1A.1</strain>
        <strain evidence="49 69">1.H.M.1A.2</strain>
        <strain evidence="50 106">1.H.M.1A.3</strain>
        <strain evidence="51 75">1.H.M.2.1</strain>
        <strain evidence="52 59">1.H.M.2.2</strain>
        <strain evidence="53 110">1.H.M.2.3</strain>
        <strain evidence="55 99">1.H.M.2.4</strain>
        <strain evidence="54 107">1.H.T.2.1</strain>
        <strain evidence="56 63">1.H.T.2.3</strain>
        <strain evidence="57 92">1.H.T.2.5</strain>
        <strain evidence="2 73">2.F.A.2.3</strain>
        <strain evidence="4 95">2.F.A.2.4</strain>
        <strain evidence="3 96">2.F.T.0.2</strain>
        <strain evidence="5 70">2.F.T.2.6</strain>
        <strain evidence="8 87">3.F.A.1A.1</strain>
        <strain evidence="6 62">3.F.A.1A.3</strain>
        <strain evidence="7 84">3.F.A.1B.1</strain>
        <strain evidence="9 94">3.F.A.2.12</strain>
        <strain evidence="11 98">3.F.A.2.3</strain>
        <strain evidence="10 74">3.F.A.2.5</strain>
        <strain evidence="12 77">3.F.A.2.6</strain>
        <strain evidence="14 80">3.F.A.2.7</strain>
        <strain evidence="13 76">3.F.T.1A.1</strain>
        <strain evidence="15 83">3.F.T.1A.2</strain>
        <strain evidence="16 93">3.F.T.1A.4</strain>
        <strain evidence="17 89">3.F.T.2.1</strain>
        <strain evidence="19">3.H.A.1A.1</strain>
        <strain evidence="18 72">3.H.A.1A.2</strain>
        <strain evidence="20 67">3.H.A.2.1</strain>
        <strain evidence="21 104">3.H.A.2.4</strain>
        <strain evidence="22 64">3.H.A.2.5</strain>
        <strain evidence="24 112">3.H.A.2.6</strain>
        <strain evidence="26 88">3.H.A.2.8</strain>
        <strain evidence="23 97">3.H.M.1A.1</strain>
        <strain evidence="25 91">3.H.M.1B.1</strain>
        <strain evidence="27 60">3.H.M.1B.2</strain>
        <strain evidence="28 81">3.H.M.1B.5</strain>
        <strain evidence="29 86">3.H.M.2.7</strain>
        <strain evidence="30 105">3.H.T.1A.1</strain>
        <strain evidence="31 111">3.H.T.1A.2</strain>
    </source>
</reference>
<evidence type="ECO:0000313" key="113">
    <source>
        <dbReference type="Proteomes" id="UP000300067"/>
    </source>
</evidence>
<dbReference type="EMBL" id="JJRB01000034">
    <property type="protein sequence ID" value="KKI05222.1"/>
    <property type="molecule type" value="Genomic_DNA"/>
</dbReference>
<dbReference type="EMBL" id="JJPN01000151">
    <property type="protein sequence ID" value="KKG68779.1"/>
    <property type="molecule type" value="Genomic_DNA"/>
</dbReference>
<dbReference type="EMBL" id="JJQC01000141">
    <property type="protein sequence ID" value="KKH17460.1"/>
    <property type="molecule type" value="Genomic_DNA"/>
</dbReference>
<dbReference type="Proteomes" id="UP000034820">
    <property type="component" value="Unassembled WGS sequence"/>
</dbReference>
<dbReference type="Proteomes" id="UP000034232">
    <property type="component" value="Unassembled WGS sequence"/>
</dbReference>
<evidence type="ECO:0000313" key="90">
    <source>
        <dbReference type="Proteomes" id="UP000034450"/>
    </source>
</evidence>
<dbReference type="EMBL" id="JJPD01000090">
    <property type="protein sequence ID" value="KKG41755.1"/>
    <property type="molecule type" value="Genomic_DNA"/>
</dbReference>
<dbReference type="EMBL" id="JJPM01000259">
    <property type="protein sequence ID" value="KKG70461.1"/>
    <property type="molecule type" value="Genomic_DNA"/>
</dbReference>
<evidence type="ECO:0000313" key="43">
    <source>
        <dbReference type="EMBL" id="KKH55525.1"/>
    </source>
</evidence>
<evidence type="ECO:0000313" key="105">
    <source>
        <dbReference type="Proteomes" id="UP000034820"/>
    </source>
</evidence>
<evidence type="ECO:0000256" key="1">
    <source>
        <dbReference type="SAM" id="Phobius"/>
    </source>
</evidence>
<dbReference type="Proteomes" id="UP000034195">
    <property type="component" value="Unassembled WGS sequence"/>
</dbReference>
<evidence type="ECO:0000313" key="63">
    <source>
        <dbReference type="Proteomes" id="UP000033885"/>
    </source>
</evidence>
<dbReference type="EMBL" id="JJQG01000047">
    <property type="protein sequence ID" value="KKH40859.1"/>
    <property type="molecule type" value="Genomic_DNA"/>
</dbReference>
<evidence type="ECO:0000313" key="88">
    <source>
        <dbReference type="Proteomes" id="UP000034409"/>
    </source>
</evidence>
<evidence type="ECO:0000313" key="111">
    <source>
        <dbReference type="Proteomes" id="UP000034944"/>
    </source>
</evidence>
<dbReference type="EMBL" id="JJOS01000064">
    <property type="protein sequence ID" value="KKG02646.1"/>
    <property type="molecule type" value="Genomic_DNA"/>
</dbReference>
<evidence type="ECO:0000313" key="80">
    <source>
        <dbReference type="Proteomes" id="UP000034243"/>
    </source>
</evidence>
<dbReference type="Proteomes" id="UP000033933">
    <property type="component" value="Unassembled WGS sequence"/>
</dbReference>
<dbReference type="Proteomes" id="UP000034468">
    <property type="component" value="Unassembled WGS sequence"/>
</dbReference>
<dbReference type="Proteomes" id="UP000034668">
    <property type="component" value="Unassembled WGS sequence"/>
</dbReference>
<dbReference type="EMBL" id="JJPF01000078">
    <property type="protein sequence ID" value="KKG42661.1"/>
    <property type="molecule type" value="Genomic_DNA"/>
</dbReference>
<dbReference type="Proteomes" id="UP000033878">
    <property type="component" value="Unassembled WGS sequence"/>
</dbReference>
<evidence type="ECO:0000313" key="106">
    <source>
        <dbReference type="Proteomes" id="UP000034842"/>
    </source>
</evidence>
<evidence type="ECO:0000313" key="24">
    <source>
        <dbReference type="EMBL" id="KKG88076.1"/>
    </source>
</evidence>
<evidence type="ECO:0000313" key="95">
    <source>
        <dbReference type="Proteomes" id="UP000034578"/>
    </source>
</evidence>
<dbReference type="EMBL" id="JJQR01000038">
    <property type="protein sequence ID" value="KKH77415.1"/>
    <property type="molecule type" value="Genomic_DNA"/>
</dbReference>
<evidence type="ECO:0000313" key="51">
    <source>
        <dbReference type="EMBL" id="KKH83604.1"/>
    </source>
</evidence>
<dbReference type="Proteomes" id="UP000034142">
    <property type="component" value="Unassembled WGS sequence"/>
</dbReference>
<evidence type="ECO:0000313" key="72">
    <source>
        <dbReference type="Proteomes" id="UP000034074"/>
    </source>
</evidence>
<evidence type="ECO:0000313" key="4">
    <source>
        <dbReference type="EMBL" id="KKG02646.1"/>
    </source>
</evidence>
<evidence type="ECO:0000313" key="30">
    <source>
        <dbReference type="EMBL" id="KKH06312.1"/>
    </source>
</evidence>
<evidence type="ECO:0000313" key="11">
    <source>
        <dbReference type="EMBL" id="KKG47599.1"/>
    </source>
</evidence>
<dbReference type="EMBL" id="JJQU01000162">
    <property type="protein sequence ID" value="KKH83604.1"/>
    <property type="molecule type" value="Genomic_DNA"/>
</dbReference>
<evidence type="ECO:0000313" key="8">
    <source>
        <dbReference type="EMBL" id="KKG34411.1"/>
    </source>
</evidence>
<dbReference type="EMBL" id="JJQZ01000103">
    <property type="protein sequence ID" value="KKH95022.1"/>
    <property type="molecule type" value="Genomic_DNA"/>
</dbReference>
<evidence type="ECO:0000313" key="75">
    <source>
        <dbReference type="Proteomes" id="UP000034152"/>
    </source>
</evidence>
<evidence type="ECO:0000313" key="7">
    <source>
        <dbReference type="EMBL" id="KKG33856.1"/>
    </source>
</evidence>
<dbReference type="Proteomes" id="UP000034667">
    <property type="component" value="Unassembled WGS sequence"/>
</dbReference>
<evidence type="ECO:0000313" key="17">
    <source>
        <dbReference type="EMBL" id="KKG67050.1"/>
    </source>
</evidence>
<evidence type="ECO:0000313" key="69">
    <source>
        <dbReference type="Proteomes" id="UP000034040"/>
    </source>
</evidence>
<dbReference type="Proteomes" id="UP000033885">
    <property type="component" value="Unassembled WGS sequence"/>
</dbReference>
<evidence type="ECO:0000313" key="54">
    <source>
        <dbReference type="EMBL" id="KKH95022.1"/>
    </source>
</evidence>
<evidence type="ECO:0000313" key="28">
    <source>
        <dbReference type="EMBL" id="KKH03793.1"/>
    </source>
</evidence>
<evidence type="ECO:0000313" key="66">
    <source>
        <dbReference type="Proteomes" id="UP000033987"/>
    </source>
</evidence>
<evidence type="ECO:0000313" key="13">
    <source>
        <dbReference type="EMBL" id="KKG52202.1"/>
    </source>
</evidence>
<dbReference type="Proteomes" id="UP000034758">
    <property type="component" value="Unassembled WGS sequence"/>
</dbReference>
<evidence type="ECO:0000313" key="42">
    <source>
        <dbReference type="EMBL" id="KKH49065.1"/>
    </source>
</evidence>
<dbReference type="EMBL" id="JJPJ01000136">
    <property type="protein sequence ID" value="KKG58438.1"/>
    <property type="molecule type" value="Genomic_DNA"/>
</dbReference>
<dbReference type="EMBL" id="JJQN01000093">
    <property type="protein sequence ID" value="KKH59556.1"/>
    <property type="molecule type" value="Genomic_DNA"/>
</dbReference>
<reference evidence="58 113" key="2">
    <citation type="submission" date="2018-05" db="EMBL/GenBank/DDBJ databases">
        <title>Methanosarcina gilichinskyana sp. nov., a novel methanogenic archaeon isolated from Holocene permafrost, North East Russia.</title>
        <authorList>
            <person name="Oshurkova V."/>
            <person name="Meer M."/>
            <person name="Bochkareva O."/>
            <person name="Shcherbakova V."/>
        </authorList>
    </citation>
    <scope>NUCLEOTIDE SEQUENCE [LARGE SCALE GENOMIC DNA]</scope>
    <source>
        <strain evidence="58 113">JL01</strain>
    </source>
</reference>
<dbReference type="EMBL" id="JJOR01000151">
    <property type="protein sequence ID" value="KKG00273.1"/>
    <property type="molecule type" value="Genomic_DNA"/>
</dbReference>
<dbReference type="Proteomes" id="UP000034578">
    <property type="component" value="Unassembled WGS sequence"/>
</dbReference>
<dbReference type="Proteomes" id="UP000034566">
    <property type="component" value="Unassembled WGS sequence"/>
</dbReference>
<dbReference type="Proteomes" id="UP000033864">
    <property type="component" value="Unassembled WGS sequence"/>
</dbReference>
<dbReference type="Proteomes" id="UP000034450">
    <property type="component" value="Unassembled WGS sequence"/>
</dbReference>
<evidence type="ECO:0000313" key="62">
    <source>
        <dbReference type="Proteomes" id="UP000033878"/>
    </source>
</evidence>
<dbReference type="Proteomes" id="UP000034047">
    <property type="component" value="Unassembled WGS sequence"/>
</dbReference>
<dbReference type="Proteomes" id="UP000034817">
    <property type="component" value="Unassembled WGS sequence"/>
</dbReference>
<dbReference type="EMBL" id="JJOU01000016">
    <property type="protein sequence ID" value="KKG19146.1"/>
    <property type="molecule type" value="Genomic_DNA"/>
</dbReference>
<dbReference type="Proteomes" id="UP000034672">
    <property type="component" value="Unassembled WGS sequence"/>
</dbReference>
<dbReference type="EMBL" id="JJQO01000352">
    <property type="protein sequence ID" value="KKH58022.1"/>
    <property type="molecule type" value="Genomic_DNA"/>
</dbReference>
<dbReference type="Proteomes" id="UP000034577">
    <property type="component" value="Unassembled WGS sequence"/>
</dbReference>
<evidence type="ECO:0000313" key="47">
    <source>
        <dbReference type="EMBL" id="KKH69044.1"/>
    </source>
</evidence>
<dbReference type="EMBL" id="JJPS01000043">
    <property type="protein sequence ID" value="KKG92901.1"/>
    <property type="molecule type" value="Genomic_DNA"/>
</dbReference>
<dbReference type="Proteomes" id="UP000034151">
    <property type="component" value="Unassembled WGS sequence"/>
</dbReference>
<evidence type="ECO:0000313" key="20">
    <source>
        <dbReference type="EMBL" id="KKG76447.1"/>
    </source>
</evidence>
<evidence type="ECO:0000313" key="98">
    <source>
        <dbReference type="Proteomes" id="UP000034667"/>
    </source>
</evidence>
<evidence type="ECO:0000313" key="37">
    <source>
        <dbReference type="EMBL" id="KKH31836.1"/>
    </source>
</evidence>
<evidence type="ECO:0000313" key="46">
    <source>
        <dbReference type="EMBL" id="KKH65800.1"/>
    </source>
</evidence>
<evidence type="ECO:0000313" key="29">
    <source>
        <dbReference type="EMBL" id="KKH04400.1"/>
    </source>
</evidence>
<evidence type="ECO:0000313" key="34">
    <source>
        <dbReference type="EMBL" id="KKH17460.1"/>
    </source>
</evidence>
<dbReference type="Proteomes" id="UP000034424">
    <property type="component" value="Unassembled WGS sequence"/>
</dbReference>
<evidence type="ECO:0000313" key="48">
    <source>
        <dbReference type="EMBL" id="KKH77415.1"/>
    </source>
</evidence>
<evidence type="ECO:0000313" key="14">
    <source>
        <dbReference type="EMBL" id="KKG52730.1"/>
    </source>
</evidence>
<dbReference type="Proteomes" id="UP000034243">
    <property type="component" value="Unassembled WGS sequence"/>
</dbReference>
<dbReference type="Proteomes" id="UP000034944">
    <property type="component" value="Unassembled WGS sequence"/>
</dbReference>
<dbReference type="Proteomes" id="UP000300067">
    <property type="component" value="Chromosome"/>
</dbReference>
<dbReference type="Proteomes" id="UP000034338">
    <property type="component" value="Unassembled WGS sequence"/>
</dbReference>
<dbReference type="Proteomes" id="UP000034152">
    <property type="component" value="Unassembled WGS sequence"/>
</dbReference>
<dbReference type="EMBL" id="JJQK01000261">
    <property type="protein sequence ID" value="KKH45075.1"/>
    <property type="molecule type" value="Genomic_DNA"/>
</dbReference>
<dbReference type="Proteomes" id="UP000034279">
    <property type="component" value="Unassembled WGS sequence"/>
</dbReference>
<evidence type="ECO:0000313" key="67">
    <source>
        <dbReference type="Proteomes" id="UP000034001"/>
    </source>
</evidence>
<evidence type="ECO:0000313" key="23">
    <source>
        <dbReference type="EMBL" id="KKG87681.1"/>
    </source>
</evidence>
<evidence type="ECO:0000313" key="64">
    <source>
        <dbReference type="Proteomes" id="UP000033889"/>
    </source>
</evidence>
<evidence type="ECO:0000313" key="70">
    <source>
        <dbReference type="Proteomes" id="UP000034047"/>
    </source>
</evidence>
<name>A0A0F8I4K3_METMZ</name>
<evidence type="ECO:0000313" key="26">
    <source>
        <dbReference type="EMBL" id="KKG92901.1"/>
    </source>
</evidence>
<accession>A0A0F8I4K3</accession>
<evidence type="ECO:0000313" key="92">
    <source>
        <dbReference type="Proteomes" id="UP000034547"/>
    </source>
</evidence>
<evidence type="ECO:0000313" key="52">
    <source>
        <dbReference type="EMBL" id="KKH84272.1"/>
    </source>
</evidence>
<evidence type="ECO:0000313" key="18">
    <source>
        <dbReference type="EMBL" id="KKG68779.1"/>
    </source>
</evidence>
<dbReference type="EMBL" id="JJQT01000052">
    <property type="protein sequence ID" value="KKH81348.1"/>
    <property type="molecule type" value="Genomic_DNA"/>
</dbReference>
<evidence type="ECO:0000313" key="40">
    <source>
        <dbReference type="EMBL" id="KKH43273.1"/>
    </source>
</evidence>
<evidence type="ECO:0000313" key="9">
    <source>
        <dbReference type="EMBL" id="KKG41755.1"/>
    </source>
</evidence>
<dbReference type="EMBL" id="JJOT01000095">
    <property type="protein sequence ID" value="KKG00655.1"/>
    <property type="molecule type" value="Genomic_DNA"/>
</dbReference>
<evidence type="ECO:0000313" key="59">
    <source>
        <dbReference type="Proteomes" id="UP000033814"/>
    </source>
</evidence>
<dbReference type="AlphaFoldDB" id="A0A0F8I4K3"/>
<dbReference type="EMBL" id="JJPT01000157">
    <property type="protein sequence ID" value="KKG87681.1"/>
    <property type="molecule type" value="Genomic_DNA"/>
</dbReference>
<dbReference type="Proteomes" id="UP000034259">
    <property type="component" value="Unassembled WGS sequence"/>
</dbReference>
<evidence type="ECO:0000313" key="33">
    <source>
        <dbReference type="EMBL" id="KKH16127.1"/>
    </source>
</evidence>
<dbReference type="EMBL" id="JJPC01000093">
    <property type="protein sequence ID" value="KKG33856.1"/>
    <property type="molecule type" value="Genomic_DNA"/>
</dbReference>
<dbReference type="EMBL" id="JJQX01000102">
    <property type="protein sequence ID" value="KKH95497.1"/>
    <property type="molecule type" value="Genomic_DNA"/>
</dbReference>
<keyword evidence="1" id="KW-0812">Transmembrane</keyword>
<evidence type="ECO:0000313" key="61">
    <source>
        <dbReference type="Proteomes" id="UP000033864"/>
    </source>
</evidence>
<dbReference type="Proteomes" id="UP000034950">
    <property type="component" value="Unassembled WGS sequence"/>
</dbReference>
<evidence type="ECO:0000313" key="79">
    <source>
        <dbReference type="Proteomes" id="UP000034232"/>
    </source>
</evidence>
<dbReference type="Proteomes" id="UP000034872">
    <property type="component" value="Unassembled WGS sequence"/>
</dbReference>
<dbReference type="EMBL" id="JJQI01000047">
    <property type="protein sequence ID" value="KKH40304.1"/>
    <property type="molecule type" value="Genomic_DNA"/>
</dbReference>
<evidence type="ECO:0000313" key="53">
    <source>
        <dbReference type="EMBL" id="KKH90381.1"/>
    </source>
</evidence>
<evidence type="ECO:0000313" key="22">
    <source>
        <dbReference type="EMBL" id="KKG81547.1"/>
    </source>
</evidence>
<dbReference type="EMBL" id="JJPQ01000086">
    <property type="protein sequence ID" value="KKG81547.1"/>
    <property type="molecule type" value="Genomic_DNA"/>
</dbReference>
<evidence type="ECO:0000313" key="27">
    <source>
        <dbReference type="EMBL" id="KKG99111.1"/>
    </source>
</evidence>
<dbReference type="EMBL" id="JJPI01000110">
    <property type="protein sequence ID" value="KKG52202.1"/>
    <property type="molecule type" value="Genomic_DNA"/>
</dbReference>
<dbReference type="EMBL" id="JJQH01000045">
    <property type="protein sequence ID" value="KKH43273.1"/>
    <property type="molecule type" value="Genomic_DNA"/>
</dbReference>
<evidence type="ECO:0000313" key="100">
    <source>
        <dbReference type="Proteomes" id="UP000034672"/>
    </source>
</evidence>
<dbReference type="Proteomes" id="UP000034937">
    <property type="component" value="Unassembled WGS sequence"/>
</dbReference>
<evidence type="ECO:0000313" key="102">
    <source>
        <dbReference type="Proteomes" id="UP000034733"/>
    </source>
</evidence>
<dbReference type="EMBL" id="JJPB01000057">
    <property type="protein sequence ID" value="KKG32685.1"/>
    <property type="molecule type" value="Genomic_DNA"/>
</dbReference>
<dbReference type="Proteomes" id="UP000033889">
    <property type="component" value="Unassembled WGS sequence"/>
</dbReference>
<evidence type="ECO:0000313" key="3">
    <source>
        <dbReference type="EMBL" id="KKG00655.1"/>
    </source>
</evidence>
<evidence type="ECO:0000313" key="10">
    <source>
        <dbReference type="EMBL" id="KKG42661.1"/>
    </source>
</evidence>
<evidence type="ECO:0000313" key="73">
    <source>
        <dbReference type="Proteomes" id="UP000034142"/>
    </source>
</evidence>
<evidence type="ECO:0000313" key="39">
    <source>
        <dbReference type="EMBL" id="KKH40859.1"/>
    </source>
</evidence>
<dbReference type="Proteomes" id="UP000034842">
    <property type="component" value="Unassembled WGS sequence"/>
</dbReference>
<protein>
    <submittedName>
        <fullName evidence="15">Uncharacterized protein</fullName>
    </submittedName>
</protein>
<dbReference type="EMBL" id="JJQF01000056">
    <property type="protein sequence ID" value="KKH31836.1"/>
    <property type="molecule type" value="Genomic_DNA"/>
</dbReference>
<dbReference type="EMBL" id="JJQJ01000108">
    <property type="protein sequence ID" value="KKH49065.1"/>
    <property type="molecule type" value="Genomic_DNA"/>
</dbReference>
<dbReference type="EMBL" id="JJQD01000045">
    <property type="protein sequence ID" value="KKH31144.1"/>
    <property type="molecule type" value="Genomic_DNA"/>
</dbReference>
<evidence type="ECO:0000313" key="71">
    <source>
        <dbReference type="Proteomes" id="UP000034064"/>
    </source>
</evidence>
<dbReference type="EMBL" id="JJPW01000009">
    <property type="protein sequence ID" value="KKH03793.1"/>
    <property type="molecule type" value="Genomic_DNA"/>
</dbReference>
<dbReference type="Proteomes" id="UP000034597">
    <property type="component" value="Unassembled WGS sequence"/>
</dbReference>
<evidence type="ECO:0000313" key="60">
    <source>
        <dbReference type="Proteomes" id="UP000033835"/>
    </source>
</evidence>
<evidence type="ECO:0000313" key="107">
    <source>
        <dbReference type="Proteomes" id="UP000034872"/>
    </source>
</evidence>
<evidence type="ECO:0000313" key="81">
    <source>
        <dbReference type="Proteomes" id="UP000034253"/>
    </source>
</evidence>
<evidence type="ECO:0000313" key="5">
    <source>
        <dbReference type="EMBL" id="KKG19146.1"/>
    </source>
</evidence>
<evidence type="ECO:0000313" key="83">
    <source>
        <dbReference type="Proteomes" id="UP000034279"/>
    </source>
</evidence>
<evidence type="ECO:0000313" key="41">
    <source>
        <dbReference type="EMBL" id="KKH45075.1"/>
    </source>
</evidence>
<dbReference type="Proteomes" id="UP000034692">
    <property type="component" value="Unassembled WGS sequence"/>
</dbReference>
<dbReference type="EMBL" id="JJPP01000074">
    <property type="protein sequence ID" value="KKG79899.1"/>
    <property type="molecule type" value="Genomic_DNA"/>
</dbReference>
<evidence type="ECO:0000313" key="55">
    <source>
        <dbReference type="EMBL" id="KKH95497.1"/>
    </source>
</evidence>
<evidence type="ECO:0000313" key="25">
    <source>
        <dbReference type="EMBL" id="KKG91649.1"/>
    </source>
</evidence>
<dbReference type="EMBL" id="JJPU01000199">
    <property type="protein sequence ID" value="KKG91649.1"/>
    <property type="molecule type" value="Genomic_DNA"/>
</dbReference>
<dbReference type="EMBL" id="JJRA01000065">
    <property type="protein sequence ID" value="KKI04341.1"/>
    <property type="molecule type" value="Genomic_DNA"/>
</dbReference>
<evidence type="ECO:0000313" key="2">
    <source>
        <dbReference type="EMBL" id="KKG00273.1"/>
    </source>
</evidence>
<dbReference type="Proteomes" id="UP000034387">
    <property type="component" value="Unassembled WGS sequence"/>
</dbReference>
<dbReference type="EMBL" id="JJPX01000187">
    <property type="protein sequence ID" value="KKH04400.1"/>
    <property type="molecule type" value="Genomic_DNA"/>
</dbReference>
<feature type="transmembrane region" description="Helical" evidence="1">
    <location>
        <begin position="27"/>
        <end position="52"/>
    </location>
</feature>
<evidence type="ECO:0000313" key="104">
    <source>
        <dbReference type="Proteomes" id="UP000034817"/>
    </source>
</evidence>
<evidence type="ECO:0000313" key="65">
    <source>
        <dbReference type="Proteomes" id="UP000033933"/>
    </source>
</evidence>
<dbReference type="EMBL" id="JJQB01000132">
    <property type="protein sequence ID" value="KKH16127.1"/>
    <property type="molecule type" value="Genomic_DNA"/>
</dbReference>
<dbReference type="EMBL" id="JJPE01000022">
    <property type="protein sequence ID" value="KKG47599.1"/>
    <property type="molecule type" value="Genomic_DNA"/>
</dbReference>
<evidence type="ECO:0000313" key="87">
    <source>
        <dbReference type="Proteomes" id="UP000034399"/>
    </source>
</evidence>
<dbReference type="EMBL" id="JJQQ01000113">
    <property type="protein sequence ID" value="KKH65800.1"/>
    <property type="molecule type" value="Genomic_DNA"/>
</dbReference>
<evidence type="ECO:0000313" key="110">
    <source>
        <dbReference type="Proteomes" id="UP000034937"/>
    </source>
</evidence>
<evidence type="ECO:0000313" key="93">
    <source>
        <dbReference type="Proteomes" id="UP000034566"/>
    </source>
</evidence>
<evidence type="ECO:0000313" key="32">
    <source>
        <dbReference type="EMBL" id="KKH14926.1"/>
    </source>
</evidence>
<dbReference type="EMBL" id="JJQS01000019">
    <property type="protein sequence ID" value="KKH77957.1"/>
    <property type="molecule type" value="Genomic_DNA"/>
</dbReference>
<evidence type="ECO:0000313" key="85">
    <source>
        <dbReference type="Proteomes" id="UP000034338"/>
    </source>
</evidence>
<dbReference type="Proteomes" id="UP000034298">
    <property type="component" value="Unassembled WGS sequence"/>
</dbReference>
<dbReference type="EMBL" id="JJPZ01000008">
    <property type="protein sequence ID" value="KKH14913.1"/>
    <property type="molecule type" value="Genomic_DNA"/>
</dbReference>
<dbReference type="EMBL" id="JJPK01000100">
    <property type="protein sequence ID" value="KKG59624.1"/>
    <property type="molecule type" value="Genomic_DNA"/>
</dbReference>
<evidence type="ECO:0000313" key="12">
    <source>
        <dbReference type="EMBL" id="KKG50951.1"/>
    </source>
</evidence>
<keyword evidence="1" id="KW-1133">Transmembrane helix</keyword>
<evidence type="ECO:0000313" key="35">
    <source>
        <dbReference type="EMBL" id="KKH28763.1"/>
    </source>
</evidence>
<dbReference type="EMBL" id="JJPV01000073">
    <property type="protein sequence ID" value="KKG99111.1"/>
    <property type="molecule type" value="Genomic_DNA"/>
</dbReference>
<dbReference type="Proteomes" id="UP000034021">
    <property type="component" value="Unassembled WGS sequence"/>
</dbReference>
<dbReference type="Proteomes" id="UP000034227">
    <property type="component" value="Unassembled WGS sequence"/>
</dbReference>
<organism evidence="15 83">
    <name type="scientific">Methanosarcina mazei</name>
    <name type="common">Methanosarcina frisia</name>
    <dbReference type="NCBI Taxonomy" id="2209"/>
    <lineage>
        <taxon>Archaea</taxon>
        <taxon>Methanobacteriati</taxon>
        <taxon>Methanobacteriota</taxon>
        <taxon>Stenosarchaea group</taxon>
        <taxon>Methanomicrobia</taxon>
        <taxon>Methanosarcinales</taxon>
        <taxon>Methanosarcinaceae</taxon>
        <taxon>Methanosarcina</taxon>
    </lineage>
</organism>
<evidence type="ECO:0000313" key="101">
    <source>
        <dbReference type="Proteomes" id="UP000034692"/>
    </source>
</evidence>
<dbReference type="EMBL" id="JJQM01000079">
    <property type="protein sequence ID" value="KKH55525.1"/>
    <property type="molecule type" value="Genomic_DNA"/>
</dbReference>
<dbReference type="Proteomes" id="UP000034064">
    <property type="component" value="Unassembled WGS sequence"/>
</dbReference>
<dbReference type="EMBL" id="JJPL01000041">
    <property type="protein sequence ID" value="KKG67050.1"/>
    <property type="molecule type" value="Genomic_DNA"/>
</dbReference>
<dbReference type="Proteomes" id="UP000033987">
    <property type="component" value="Unassembled WGS sequence"/>
</dbReference>
<dbReference type="Proteomes" id="UP000033814">
    <property type="component" value="Unassembled WGS sequence"/>
</dbReference>
<proteinExistence type="predicted"/>
<evidence type="ECO:0000313" key="36">
    <source>
        <dbReference type="EMBL" id="KKH31144.1"/>
    </source>
</evidence>
<dbReference type="Proteomes" id="UP000034188">
    <property type="component" value="Unassembled WGS sequence"/>
</dbReference>
<dbReference type="EMBL" id="JJPO01000012">
    <property type="protein sequence ID" value="KKG76447.1"/>
    <property type="molecule type" value="Genomic_DNA"/>
</dbReference>
<sequence length="59" mass="7151">MAKKKEEKRREKKKIEKGLETEKIKTLFGFFLSLFSFLFPLFFLFHFFILIFCSQAPLL</sequence>
<dbReference type="Proteomes" id="UP000034409">
    <property type="component" value="Unassembled WGS sequence"/>
</dbReference>
<evidence type="ECO:0000313" key="82">
    <source>
        <dbReference type="Proteomes" id="UP000034259"/>
    </source>
</evidence>
<dbReference type="Proteomes" id="UP000034399">
    <property type="component" value="Unassembled WGS sequence"/>
</dbReference>
<evidence type="ECO:0000313" key="112">
    <source>
        <dbReference type="Proteomes" id="UP000034950"/>
    </source>
</evidence>
<gene>
    <name evidence="58" type="ORF">DKM28_15515</name>
    <name evidence="7" type="ORF">DU30_00150</name>
    <name evidence="2" type="ORF">DU31_07590</name>
    <name evidence="13" type="ORF">DU33_19970</name>
    <name evidence="5" type="ORF">DU34_00760</name>
    <name evidence="9" type="ORF">DU35_01700</name>
    <name evidence="14" type="ORF">DU36_19085</name>
    <name evidence="37" type="ORF">DU37_16840</name>
    <name evidence="12" type="ORF">DU38_19245</name>
    <name evidence="10" type="ORF">DU39_19210</name>
    <name evidence="3" type="ORF">DU40_10275</name>
    <name evidence="11" type="ORF">DU41_00265</name>
    <name evidence="29" type="ORF">DU42_10570</name>
    <name evidence="19" type="ORF">DU43_06640</name>
    <name evidence="32" type="ORF">DU44_02030</name>
    <name evidence="16" type="ORF">DU45_19945</name>
    <name evidence="18" type="ORF">DU46_02220</name>
    <name evidence="4" type="ORF">DU47_17745</name>
    <name evidence="33" type="ORF">DU48_00935</name>
    <name evidence="6" type="ORF">DU49_19400</name>
    <name evidence="40" type="ORF">DU50_08560</name>
    <name evidence="30" type="ORF">DU51_04490</name>
    <name evidence="8" type="ORF">DU52_02585</name>
    <name evidence="39" type="ORF">DU54_07315</name>
    <name evidence="21" type="ORF">DU55_16960</name>
    <name evidence="28" type="ORF">DU56_19600</name>
    <name evidence="24" type="ORF">DU57_06625</name>
    <name evidence="36" type="ORF">DU58_01950</name>
    <name evidence="26" type="ORF">DU59_08055</name>
    <name evidence="35" type="ORF">DU60_19535</name>
    <name evidence="22" type="ORF">DU61_17700</name>
    <name evidence="31" type="ORF">DU62_13905</name>
    <name evidence="20" type="ORF">DU63_14865</name>
    <name evidence="15" type="ORF">DU64_00370</name>
    <name evidence="34" type="ORF">DU65_02050</name>
    <name evidence="25" type="ORF">DU66_02575</name>
    <name evidence="17" type="ORF">DU67_19845</name>
    <name evidence="27" type="ORF">DU68_19665</name>
    <name evidence="23" type="ORF">DU69_09730</name>
    <name evidence="38" type="ORF">DU71_12345</name>
    <name evidence="41" type="ORF">DU72_03020</name>
    <name evidence="47" type="ORF">DU73_18605</name>
    <name evidence="45" type="ORF">DU74_17315</name>
    <name evidence="44" type="ORF">DU75_07425</name>
    <name evidence="43" type="ORF">DU76_06790</name>
    <name evidence="49" type="ORF">DU77_09835</name>
    <name evidence="50" type="ORF">DU78_07355</name>
    <name evidence="55" type="ORF">DU79_07520</name>
    <name evidence="51" type="ORF">DU80_17625</name>
    <name evidence="56" type="ORF">DU81_09110</name>
    <name evidence="52" type="ORF">DU82_08570</name>
    <name evidence="57" type="ORF">DU83_09880</name>
    <name evidence="54" type="ORF">DU84_09985</name>
    <name evidence="42" type="ORF">DU85_08045</name>
    <name evidence="48" type="ORF">DU86_09000</name>
    <name evidence="46" type="ORF">DU87_11930</name>
    <name evidence="53" type="ORF">DU88_07245</name>
</gene>
<evidence type="ECO:0000313" key="94">
    <source>
        <dbReference type="Proteomes" id="UP000034577"/>
    </source>
</evidence>
<keyword evidence="95" id="KW-1185">Reference proteome</keyword>
<dbReference type="Proteomes" id="UP000034925">
    <property type="component" value="Unassembled WGS sequence"/>
</dbReference>
<evidence type="ECO:0000313" key="57">
    <source>
        <dbReference type="EMBL" id="KKI05222.1"/>
    </source>
</evidence>
<dbReference type="Proteomes" id="UP000034733">
    <property type="component" value="Unassembled WGS sequence"/>
</dbReference>
<dbReference type="EMBL" id="JJQW01000026">
    <property type="protein sequence ID" value="KKH90381.1"/>
    <property type="molecule type" value="Genomic_DNA"/>
</dbReference>
<dbReference type="EMBL" id="JJPG01000099">
    <property type="protein sequence ID" value="KKG50951.1"/>
    <property type="molecule type" value="Genomic_DNA"/>
</dbReference>
<evidence type="ECO:0000313" key="6">
    <source>
        <dbReference type="EMBL" id="KKG32685.1"/>
    </source>
</evidence>
<evidence type="ECO:0000313" key="74">
    <source>
        <dbReference type="Proteomes" id="UP000034151"/>
    </source>
</evidence>
<dbReference type="EMBL" id="JJQV01000052">
    <property type="protein sequence ID" value="KKH84272.1"/>
    <property type="molecule type" value="Genomic_DNA"/>
</dbReference>
<evidence type="ECO:0000313" key="77">
    <source>
        <dbReference type="Proteomes" id="UP000034195"/>
    </source>
</evidence>
<evidence type="ECO:0000313" key="15">
    <source>
        <dbReference type="EMBL" id="KKG58438.1"/>
    </source>
</evidence>
<dbReference type="Proteomes" id="UP000034547">
    <property type="component" value="Unassembled WGS sequence"/>
</dbReference>
<dbReference type="EMBL" id="JJPR01000056">
    <property type="protein sequence ID" value="KKG88076.1"/>
    <property type="molecule type" value="Genomic_DNA"/>
</dbReference>
<dbReference type="Proteomes" id="UP000034001">
    <property type="component" value="Unassembled WGS sequence"/>
</dbReference>
<evidence type="ECO:0000313" key="49">
    <source>
        <dbReference type="EMBL" id="KKH77957.1"/>
    </source>
</evidence>
<evidence type="ECO:0000313" key="31">
    <source>
        <dbReference type="EMBL" id="KKH14913.1"/>
    </source>
</evidence>
<dbReference type="EMBL" id="CP029709">
    <property type="protein sequence ID" value="QCR17228.1"/>
    <property type="molecule type" value="Genomic_DNA"/>
</dbReference>
<evidence type="ECO:0000313" key="68">
    <source>
        <dbReference type="Proteomes" id="UP000034021"/>
    </source>
</evidence>
<evidence type="ECO:0000313" key="16">
    <source>
        <dbReference type="EMBL" id="KKG59624.1"/>
    </source>
</evidence>
<dbReference type="EMBL" id="JJQA01000093">
    <property type="protein sequence ID" value="KKH14926.1"/>
    <property type="molecule type" value="Genomic_DNA"/>
</dbReference>
<evidence type="ECO:0000313" key="56">
    <source>
        <dbReference type="EMBL" id="KKI04341.1"/>
    </source>
</evidence>
<evidence type="ECO:0000313" key="44">
    <source>
        <dbReference type="EMBL" id="KKH58022.1"/>
    </source>
</evidence>
<evidence type="ECO:0000313" key="50">
    <source>
        <dbReference type="EMBL" id="KKH81348.1"/>
    </source>
</evidence>
<evidence type="ECO:0000313" key="76">
    <source>
        <dbReference type="Proteomes" id="UP000034188"/>
    </source>
</evidence>